<dbReference type="GO" id="GO:0030170">
    <property type="term" value="F:pyridoxal phosphate binding"/>
    <property type="evidence" value="ECO:0007669"/>
    <property type="project" value="InterPro"/>
</dbReference>
<accession>A0A430KSF4</accession>
<dbReference type="PROSITE" id="PS51340">
    <property type="entry name" value="MOSC"/>
    <property type="match status" value="1"/>
</dbReference>
<protein>
    <submittedName>
        <fullName evidence="2">Sulfurase</fullName>
    </submittedName>
</protein>
<sequence length="172" mass="18388">MTQKQLFARYGKDLKPGRLEWIGLRPGRKQTMLVVDAAQALAGLGLEGDHRCAKTPGSARQVTLISSEFIGLIETYTGIRQIDPSLLRRNMVVSGINLNALRHQTFSIGGAIFEATALCHPCVRMNQALGQGGAAAMLGYGGLCARILQSGPVQLGDPLIPLEVTESGLSVY</sequence>
<proteinExistence type="predicted"/>
<dbReference type="OrthoDB" id="1550913at2"/>
<dbReference type="InterPro" id="IPR005302">
    <property type="entry name" value="MoCF_Sase_C"/>
</dbReference>
<dbReference type="SUPFAM" id="SSF50800">
    <property type="entry name" value="PK beta-barrel domain-like"/>
    <property type="match status" value="1"/>
</dbReference>
<dbReference type="PANTHER" id="PTHR36930">
    <property type="entry name" value="METAL-SULFUR CLUSTER BIOSYNTHESIS PROTEINS YUAD-RELATED"/>
    <property type="match status" value="1"/>
</dbReference>
<dbReference type="Gene3D" id="2.40.33.20">
    <property type="entry name" value="PK beta-barrel domain-like"/>
    <property type="match status" value="1"/>
</dbReference>
<reference evidence="2 3" key="1">
    <citation type="submission" date="2018-11" db="EMBL/GenBank/DDBJ databases">
        <title>The draft genome sequence of Amphritea opalescens ANRC-JH13T.</title>
        <authorList>
            <person name="Fang Z."/>
            <person name="Zhang Y."/>
            <person name="Han X."/>
        </authorList>
    </citation>
    <scope>NUCLEOTIDE SEQUENCE [LARGE SCALE GENOMIC DNA]</scope>
    <source>
        <strain evidence="2 3">ANRC-JH13</strain>
    </source>
</reference>
<dbReference type="EMBL" id="RQXW01000005">
    <property type="protein sequence ID" value="RTE66441.1"/>
    <property type="molecule type" value="Genomic_DNA"/>
</dbReference>
<dbReference type="PANTHER" id="PTHR36930:SF1">
    <property type="entry name" value="MOSC DOMAIN-CONTAINING PROTEIN"/>
    <property type="match status" value="1"/>
</dbReference>
<dbReference type="Proteomes" id="UP000283087">
    <property type="component" value="Unassembled WGS sequence"/>
</dbReference>
<dbReference type="GO" id="GO:0030151">
    <property type="term" value="F:molybdenum ion binding"/>
    <property type="evidence" value="ECO:0007669"/>
    <property type="project" value="InterPro"/>
</dbReference>
<dbReference type="InterPro" id="IPR052716">
    <property type="entry name" value="MOSC_domain"/>
</dbReference>
<evidence type="ECO:0000313" key="3">
    <source>
        <dbReference type="Proteomes" id="UP000283087"/>
    </source>
</evidence>
<evidence type="ECO:0000259" key="1">
    <source>
        <dbReference type="PROSITE" id="PS51340"/>
    </source>
</evidence>
<dbReference type="InterPro" id="IPR011037">
    <property type="entry name" value="Pyrv_Knase-like_insert_dom_sf"/>
</dbReference>
<dbReference type="GO" id="GO:0003824">
    <property type="term" value="F:catalytic activity"/>
    <property type="evidence" value="ECO:0007669"/>
    <property type="project" value="InterPro"/>
</dbReference>
<name>A0A430KSF4_9GAMM</name>
<organism evidence="2 3">
    <name type="scientific">Amphritea opalescens</name>
    <dbReference type="NCBI Taxonomy" id="2490544"/>
    <lineage>
        <taxon>Bacteria</taxon>
        <taxon>Pseudomonadati</taxon>
        <taxon>Pseudomonadota</taxon>
        <taxon>Gammaproteobacteria</taxon>
        <taxon>Oceanospirillales</taxon>
        <taxon>Oceanospirillaceae</taxon>
        <taxon>Amphritea</taxon>
    </lineage>
</organism>
<feature type="domain" description="MOSC" evidence="1">
    <location>
        <begin position="33"/>
        <end position="162"/>
    </location>
</feature>
<evidence type="ECO:0000313" key="2">
    <source>
        <dbReference type="EMBL" id="RTE66441.1"/>
    </source>
</evidence>
<comment type="caution">
    <text evidence="2">The sequence shown here is derived from an EMBL/GenBank/DDBJ whole genome shotgun (WGS) entry which is preliminary data.</text>
</comment>
<dbReference type="RefSeq" id="WP_126158040.1">
    <property type="nucleotide sequence ID" value="NZ_RQXW01000005.1"/>
</dbReference>
<gene>
    <name evidence="2" type="ORF">EH243_07550</name>
</gene>
<keyword evidence="3" id="KW-1185">Reference proteome</keyword>
<dbReference type="AlphaFoldDB" id="A0A430KSF4"/>
<dbReference type="Pfam" id="PF03473">
    <property type="entry name" value="MOSC"/>
    <property type="match status" value="1"/>
</dbReference>